<feature type="non-terminal residue" evidence="1">
    <location>
        <position position="121"/>
    </location>
</feature>
<dbReference type="Proteomes" id="UP000640489">
    <property type="component" value="Unassembled WGS sequence"/>
</dbReference>
<dbReference type="EMBL" id="JADKPN010000033">
    <property type="protein sequence ID" value="MBF4766142.1"/>
    <property type="molecule type" value="Genomic_DNA"/>
</dbReference>
<reference evidence="1" key="1">
    <citation type="submission" date="2020-11" db="EMBL/GenBank/DDBJ databases">
        <title>Nocardioides sp. nov., isolated from Soil of Cynanchum wilfordii Hemsley rhizosphere.</title>
        <authorList>
            <person name="Lee J.-S."/>
            <person name="Suh M.K."/>
            <person name="Kim J.-S."/>
        </authorList>
    </citation>
    <scope>NUCLEOTIDE SEQUENCE</scope>
    <source>
        <strain evidence="1">KCTC 19275</strain>
    </source>
</reference>
<dbReference type="AlphaFoldDB" id="A0A930VGG0"/>
<organism evidence="1 2">
    <name type="scientific">Nocardioides islandensis</name>
    <dbReference type="NCBI Taxonomy" id="433663"/>
    <lineage>
        <taxon>Bacteria</taxon>
        <taxon>Bacillati</taxon>
        <taxon>Actinomycetota</taxon>
        <taxon>Actinomycetes</taxon>
        <taxon>Propionibacteriales</taxon>
        <taxon>Nocardioidaceae</taxon>
        <taxon>Nocardioides</taxon>
    </lineage>
</organism>
<accession>A0A930VGG0</accession>
<name>A0A930VGG0_9ACTN</name>
<comment type="caution">
    <text evidence="1">The sequence shown here is derived from an EMBL/GenBank/DDBJ whole genome shotgun (WGS) entry which is preliminary data.</text>
</comment>
<proteinExistence type="predicted"/>
<evidence type="ECO:0000313" key="2">
    <source>
        <dbReference type="Proteomes" id="UP000640489"/>
    </source>
</evidence>
<evidence type="ECO:0000313" key="1">
    <source>
        <dbReference type="EMBL" id="MBF4766142.1"/>
    </source>
</evidence>
<gene>
    <name evidence="1" type="ORF">ISU07_23670</name>
</gene>
<dbReference type="RefSeq" id="WP_194709326.1">
    <property type="nucleotide sequence ID" value="NZ_JADKPN010000033.1"/>
</dbReference>
<keyword evidence="2" id="KW-1185">Reference proteome</keyword>
<sequence length="121" mass="12160">MAPVVHLSGPSAADEGSTKTYTYTVTDAGQDDAAITVVEDCGDNGTRINTAAANSFDCTFPDGPASSTVSVTADDHDSANNIGSDSIVVTVANVAPVVHLSGPSAADEGSTKTYTYTVTDA</sequence>
<protein>
    <submittedName>
        <fullName evidence="1">Uncharacterized protein</fullName>
    </submittedName>
</protein>